<dbReference type="GO" id="GO:0008703">
    <property type="term" value="F:5-amino-6-(5-phosphoribosylamino)uracil reductase activity"/>
    <property type="evidence" value="ECO:0007669"/>
    <property type="project" value="InterPro"/>
</dbReference>
<dbReference type="InterPro" id="IPR024072">
    <property type="entry name" value="DHFR-like_dom_sf"/>
</dbReference>
<proteinExistence type="predicted"/>
<evidence type="ECO:0000256" key="3">
    <source>
        <dbReference type="ARBA" id="ARBA00023002"/>
    </source>
</evidence>
<name>A0A1H0C619_9HYPH</name>
<evidence type="ECO:0000259" key="4">
    <source>
        <dbReference type="Pfam" id="PF01872"/>
    </source>
</evidence>
<dbReference type="InterPro" id="IPR002734">
    <property type="entry name" value="RibDG_C"/>
</dbReference>
<dbReference type="SUPFAM" id="SSF53597">
    <property type="entry name" value="Dihydrofolate reductase-like"/>
    <property type="match status" value="1"/>
</dbReference>
<keyword evidence="2" id="KW-0521">NADP</keyword>
<dbReference type="PANTHER" id="PTHR38011">
    <property type="entry name" value="DIHYDROFOLATE REDUCTASE FAMILY PROTEIN (AFU_ORTHOLOGUE AFUA_8G06820)"/>
    <property type="match status" value="1"/>
</dbReference>
<dbReference type="Pfam" id="PF01872">
    <property type="entry name" value="RibD_C"/>
    <property type="match status" value="1"/>
</dbReference>
<gene>
    <name evidence="5" type="ORF">SAMN05192530_101153</name>
</gene>
<reference evidence="5 6" key="1">
    <citation type="submission" date="2016-10" db="EMBL/GenBank/DDBJ databases">
        <authorList>
            <person name="de Groot N.N."/>
        </authorList>
    </citation>
    <scope>NUCLEOTIDE SEQUENCE [LARGE SCALE GENOMIC DNA]</scope>
    <source>
        <strain evidence="6">L7-484,KACC 16230,DSM 25025</strain>
    </source>
</reference>
<dbReference type="STRING" id="1166073.SAMN05192530_101153"/>
<keyword evidence="3" id="KW-0560">Oxidoreductase</keyword>
<sequence length="233" mass="25003">MSELPTIVCHMVTSIDGRLHPSRFTASPDGVVKDWGRMTEELHDRYGGDGWIVGRATMQEMAKGEPHPPVQFEPPPRPLRVAQREAPAIAVTFDRRGRVHFRGDAIGGDHAVVVLGSAVEDAHLAELAADGVSFIVSETPDIDLRAALVTLKREFGVSKLLLEGGAEINGAFLAAGLVAEFSVVIAPALDADLDVQGIVAFPGGLKDRVKLRLIGCDRLDHGAVHLRYEVLPG</sequence>
<keyword evidence="6" id="KW-1185">Reference proteome</keyword>
<dbReference type="Proteomes" id="UP000198793">
    <property type="component" value="Unassembled WGS sequence"/>
</dbReference>
<dbReference type="OrthoDB" id="9800865at2"/>
<evidence type="ECO:0000256" key="2">
    <source>
        <dbReference type="ARBA" id="ARBA00022857"/>
    </source>
</evidence>
<comment type="pathway">
    <text evidence="1">Cofactor biosynthesis; riboflavin biosynthesis.</text>
</comment>
<dbReference type="GO" id="GO:0009231">
    <property type="term" value="P:riboflavin biosynthetic process"/>
    <property type="evidence" value="ECO:0007669"/>
    <property type="project" value="InterPro"/>
</dbReference>
<dbReference type="EMBL" id="FNIT01000001">
    <property type="protein sequence ID" value="SDN53313.1"/>
    <property type="molecule type" value="Genomic_DNA"/>
</dbReference>
<accession>A0A1H0C619</accession>
<protein>
    <submittedName>
        <fullName evidence="5">Pyrimidine reductase, riboflavin biosynthesis</fullName>
    </submittedName>
</protein>
<dbReference type="PANTHER" id="PTHR38011:SF7">
    <property type="entry name" value="2,5-DIAMINO-6-RIBOSYLAMINO-4(3H)-PYRIMIDINONE 5'-PHOSPHATE REDUCTASE"/>
    <property type="match status" value="1"/>
</dbReference>
<dbReference type="Gene3D" id="3.40.430.10">
    <property type="entry name" value="Dihydrofolate Reductase, subunit A"/>
    <property type="match status" value="1"/>
</dbReference>
<evidence type="ECO:0000256" key="1">
    <source>
        <dbReference type="ARBA" id="ARBA00005104"/>
    </source>
</evidence>
<feature type="domain" description="Bacterial bifunctional deaminase-reductase C-terminal" evidence="4">
    <location>
        <begin position="5"/>
        <end position="222"/>
    </location>
</feature>
<dbReference type="RefSeq" id="WP_090667459.1">
    <property type="nucleotide sequence ID" value="NZ_FNIT01000001.1"/>
</dbReference>
<evidence type="ECO:0000313" key="5">
    <source>
        <dbReference type="EMBL" id="SDN53313.1"/>
    </source>
</evidence>
<dbReference type="AlphaFoldDB" id="A0A1H0C619"/>
<dbReference type="InterPro" id="IPR050765">
    <property type="entry name" value="Riboflavin_Biosynth_HTPR"/>
</dbReference>
<organism evidence="5 6">
    <name type="scientific">Aureimonas jatrophae</name>
    <dbReference type="NCBI Taxonomy" id="1166073"/>
    <lineage>
        <taxon>Bacteria</taxon>
        <taxon>Pseudomonadati</taxon>
        <taxon>Pseudomonadota</taxon>
        <taxon>Alphaproteobacteria</taxon>
        <taxon>Hyphomicrobiales</taxon>
        <taxon>Aurantimonadaceae</taxon>
        <taxon>Aureimonas</taxon>
    </lineage>
</organism>
<evidence type="ECO:0000313" key="6">
    <source>
        <dbReference type="Proteomes" id="UP000198793"/>
    </source>
</evidence>